<keyword evidence="6" id="KW-0325">Glycoprotein</keyword>
<organism evidence="12">
    <name type="scientific">Pacifastacus leniusculus</name>
    <name type="common">Signal crayfish</name>
    <dbReference type="NCBI Taxonomy" id="6720"/>
    <lineage>
        <taxon>Eukaryota</taxon>
        <taxon>Metazoa</taxon>
        <taxon>Ecdysozoa</taxon>
        <taxon>Arthropoda</taxon>
        <taxon>Crustacea</taxon>
        <taxon>Multicrustacea</taxon>
        <taxon>Malacostraca</taxon>
        <taxon>Eumalacostraca</taxon>
        <taxon>Eucarida</taxon>
        <taxon>Decapoda</taxon>
        <taxon>Pleocyemata</taxon>
        <taxon>Astacidea</taxon>
        <taxon>Astacoidea</taxon>
        <taxon>Astacidae</taxon>
        <taxon>Pacifastacus</taxon>
    </lineage>
</organism>
<evidence type="ECO:0000256" key="9">
    <source>
        <dbReference type="SAM" id="Phobius"/>
    </source>
</evidence>
<keyword evidence="4 9" id="KW-0472">Membrane</keyword>
<protein>
    <submittedName>
        <fullName evidence="12">PDGF and VEGF related receptor 1</fullName>
    </submittedName>
</protein>
<dbReference type="InterPro" id="IPR003599">
    <property type="entry name" value="Ig_sub"/>
</dbReference>
<dbReference type="InterPro" id="IPR013098">
    <property type="entry name" value="Ig_I-set"/>
</dbReference>
<feature type="binding site" evidence="8">
    <location>
        <position position="699"/>
    </location>
    <ligand>
        <name>ATP</name>
        <dbReference type="ChEBI" id="CHEBI:30616"/>
    </ligand>
</feature>
<evidence type="ECO:0000256" key="3">
    <source>
        <dbReference type="ARBA" id="ARBA00022989"/>
    </source>
</evidence>
<evidence type="ECO:0000256" key="6">
    <source>
        <dbReference type="ARBA" id="ARBA00023180"/>
    </source>
</evidence>
<reference evidence="12" key="1">
    <citation type="journal article" date="2017" name="Stem Cells Dev.">
        <title>PDGF/VEGF-related receptor affects transglutaminase activity to control cell migration during crustacean hematopoiesis.</title>
        <authorList>
            <person name="Junkunlo K."/>
            <person name="Noonin C."/>
            <person name="Soderhall K."/>
            <person name="Soderhall I."/>
        </authorList>
    </citation>
    <scope>NUCLEOTIDE SEQUENCE</scope>
</reference>
<feature type="domain" description="Protein kinase" evidence="10">
    <location>
        <begin position="665"/>
        <end position="931"/>
    </location>
</feature>
<dbReference type="SUPFAM" id="SSF48726">
    <property type="entry name" value="Immunoglobulin"/>
    <property type="match status" value="2"/>
</dbReference>
<dbReference type="PROSITE" id="PS50011">
    <property type="entry name" value="PROTEIN_KINASE_DOM"/>
    <property type="match status" value="1"/>
</dbReference>
<dbReference type="InterPro" id="IPR036179">
    <property type="entry name" value="Ig-like_dom_sf"/>
</dbReference>
<dbReference type="FunFam" id="2.60.40.10:FF:000107">
    <property type="entry name" value="Myosin, light chain kinase a"/>
    <property type="match status" value="1"/>
</dbReference>
<comment type="subcellular location">
    <subcellularLocation>
        <location evidence="1">Membrane</location>
        <topology evidence="1">Single-pass membrane protein</topology>
    </subcellularLocation>
</comment>
<keyword evidence="3 9" id="KW-1133">Transmembrane helix</keyword>
<evidence type="ECO:0000256" key="4">
    <source>
        <dbReference type="ARBA" id="ARBA00023136"/>
    </source>
</evidence>
<dbReference type="PROSITE" id="PS50835">
    <property type="entry name" value="IG_LIKE"/>
    <property type="match status" value="2"/>
</dbReference>
<dbReference type="InterPro" id="IPR013783">
    <property type="entry name" value="Ig-like_fold"/>
</dbReference>
<evidence type="ECO:0000259" key="11">
    <source>
        <dbReference type="PROSITE" id="PS50835"/>
    </source>
</evidence>
<dbReference type="PANTHER" id="PTHR24416">
    <property type="entry name" value="TYROSINE-PROTEIN KINASE RECEPTOR"/>
    <property type="match status" value="1"/>
</dbReference>
<keyword evidence="12" id="KW-0675">Receptor</keyword>
<keyword evidence="5" id="KW-1015">Disulfide bond</keyword>
<feature type="transmembrane region" description="Helical" evidence="9">
    <location>
        <begin position="591"/>
        <end position="610"/>
    </location>
</feature>
<dbReference type="AlphaFoldDB" id="A0A223M035"/>
<dbReference type="InterPro" id="IPR003598">
    <property type="entry name" value="Ig_sub2"/>
</dbReference>
<dbReference type="InterPro" id="IPR017441">
    <property type="entry name" value="Protein_kinase_ATP_BS"/>
</dbReference>
<dbReference type="SMART" id="SM00408">
    <property type="entry name" value="IGc2"/>
    <property type="match status" value="1"/>
</dbReference>
<gene>
    <name evidence="12" type="primary">PVR1</name>
</gene>
<dbReference type="GO" id="GO:0007169">
    <property type="term" value="P:cell surface receptor protein tyrosine kinase signaling pathway"/>
    <property type="evidence" value="ECO:0007669"/>
    <property type="project" value="TreeGrafter"/>
</dbReference>
<evidence type="ECO:0000259" key="10">
    <source>
        <dbReference type="PROSITE" id="PS50011"/>
    </source>
</evidence>
<feature type="domain" description="Ig-like" evidence="11">
    <location>
        <begin position="490"/>
        <end position="579"/>
    </location>
</feature>
<feature type="domain" description="Ig-like" evidence="11">
    <location>
        <begin position="31"/>
        <end position="136"/>
    </location>
</feature>
<dbReference type="GO" id="GO:0043235">
    <property type="term" value="C:receptor complex"/>
    <property type="evidence" value="ECO:0007669"/>
    <property type="project" value="TreeGrafter"/>
</dbReference>
<proteinExistence type="evidence at transcript level"/>
<evidence type="ECO:0000256" key="5">
    <source>
        <dbReference type="ARBA" id="ARBA00023157"/>
    </source>
</evidence>
<evidence type="ECO:0000256" key="2">
    <source>
        <dbReference type="ARBA" id="ARBA00022692"/>
    </source>
</evidence>
<dbReference type="Gene3D" id="2.60.40.10">
    <property type="entry name" value="Immunoglobulins"/>
    <property type="match status" value="4"/>
</dbReference>
<dbReference type="InterPro" id="IPR050122">
    <property type="entry name" value="RTK"/>
</dbReference>
<keyword evidence="8" id="KW-0547">Nucleotide-binding</keyword>
<dbReference type="GO" id="GO:0005524">
    <property type="term" value="F:ATP binding"/>
    <property type="evidence" value="ECO:0007669"/>
    <property type="project" value="UniProtKB-UniRule"/>
</dbReference>
<name>A0A223M035_PACLE</name>
<keyword evidence="7" id="KW-0393">Immunoglobulin domain</keyword>
<dbReference type="Pfam" id="PF07679">
    <property type="entry name" value="I-set"/>
    <property type="match status" value="1"/>
</dbReference>
<dbReference type="PROSITE" id="PS00107">
    <property type="entry name" value="PROTEIN_KINASE_ATP"/>
    <property type="match status" value="1"/>
</dbReference>
<dbReference type="GO" id="GO:0005886">
    <property type="term" value="C:plasma membrane"/>
    <property type="evidence" value="ECO:0007669"/>
    <property type="project" value="TreeGrafter"/>
</dbReference>
<keyword evidence="2 9" id="KW-0812">Transmembrane</keyword>
<accession>A0A223M035</accession>
<evidence type="ECO:0000256" key="1">
    <source>
        <dbReference type="ARBA" id="ARBA00004167"/>
    </source>
</evidence>
<keyword evidence="8" id="KW-0067">ATP-binding</keyword>
<dbReference type="InterPro" id="IPR001245">
    <property type="entry name" value="Ser-Thr/Tyr_kinase_cat_dom"/>
</dbReference>
<dbReference type="SUPFAM" id="SSF56112">
    <property type="entry name" value="Protein kinase-like (PK-like)"/>
    <property type="match status" value="1"/>
</dbReference>
<dbReference type="SMART" id="SM00409">
    <property type="entry name" value="IG"/>
    <property type="match status" value="2"/>
</dbReference>
<dbReference type="Gene3D" id="3.30.200.20">
    <property type="entry name" value="Phosphorylase Kinase, domain 1"/>
    <property type="match status" value="1"/>
</dbReference>
<dbReference type="PANTHER" id="PTHR24416:SF600">
    <property type="entry name" value="PDGF- AND VEGF-RECEPTOR RELATED, ISOFORM J"/>
    <property type="match status" value="1"/>
</dbReference>
<dbReference type="GO" id="GO:0004714">
    <property type="term" value="F:transmembrane receptor protein tyrosine kinase activity"/>
    <property type="evidence" value="ECO:0007669"/>
    <property type="project" value="UniProtKB-ARBA"/>
</dbReference>
<evidence type="ECO:0000313" key="12">
    <source>
        <dbReference type="EMBL" id="ASU10868.1"/>
    </source>
</evidence>
<dbReference type="EMBL" id="KY444650">
    <property type="protein sequence ID" value="ASU10868.1"/>
    <property type="molecule type" value="mRNA"/>
</dbReference>
<dbReference type="Pfam" id="PF07714">
    <property type="entry name" value="PK_Tyr_Ser-Thr"/>
    <property type="match status" value="1"/>
</dbReference>
<dbReference type="InterPro" id="IPR007110">
    <property type="entry name" value="Ig-like_dom"/>
</dbReference>
<evidence type="ECO:0000256" key="7">
    <source>
        <dbReference type="ARBA" id="ARBA00023319"/>
    </source>
</evidence>
<dbReference type="InterPro" id="IPR000719">
    <property type="entry name" value="Prot_kinase_dom"/>
</dbReference>
<evidence type="ECO:0000256" key="8">
    <source>
        <dbReference type="PROSITE-ProRule" id="PRU10141"/>
    </source>
</evidence>
<dbReference type="InterPro" id="IPR011009">
    <property type="entry name" value="Kinase-like_dom_sf"/>
</dbReference>
<sequence length="931" mass="104774">MYLCIARYGSLSVITKDMIFIDRHEEVLSKPTVEVPDPWQINRIANWENEHYYDVLEGRSINLTCTYDLGGTTSSQKRLKWLIPDHIKNETGNHRIYRDAQSHHMVTRTHKIMKADPSQDSGEYMCKVETEDKKVQSQITKIFLNVICKDSAHVQLRIDHPNITRTESSISWSVFFRAYPEPVFLWYKEDVELLDSNKKAGDKRYTLEKILEDGTLKLTIDAPAVEDIGRYTLVAKIIKNKTTAASDNITMYFTTPVEPRDVKLNSSNKDLMLKKDAKFLITCTASGFPKPSVALQFKECFNKDNCTHFSPLSQENNRTFNVVPPGTANTPGHRVMESVEWGGRAQVPGYYRCIADNELDNATSPLLSFIITDGDNVNSKVSLEAEVNGEKQRPQNIQVLEGDILVFRCLGNKVLIAGDLQWQLNDQPLTDQVKRKWKLNVKRADSDLSYISEISVEYVTQSGASFSLACSDLNDHSLTRVIRIKPMMAPKWKKGVDSPLQTQNLKEMGNLTLDCSAEGAPTPQVTWYKDNNKLEDKGDHRTISGNHISFNFLKTSDAGLYKCEVTNRAGTIRSEAHITVTDPDAFVDSTILTIVGVLILCLVLISIFFCRKIFQDRKRALDLRLREQKLFNEGDPESLNPEIGIDQQAELLPYNTKYEVPRDSIIFDKLLGAGAFGRVYRATALNLTPGQARTTVAVKMMKSRTDSAQLKALRSEVKIMIHIGRHINIVNLLGACSKDLASKGELLLLVEYCKYGNILDYMRRHRKEFVNQINDEDKIDPTLTDLRLRQRSGSGSRGRTSRGIKYAHLSFNQDNVLYTNGQTSDPDNPSQVLWAAPASPPHTPGICDDSMGSFRSRTISNSSNHHITSDMSTLTFESSSGASDGYVGSRSLGAHAAAFCSKDLLCWAFQVARGMEYLAFKKVMAVLLYFC</sequence>